<dbReference type="EMBL" id="FOPP01000010">
    <property type="protein sequence ID" value="SFH37400.1"/>
    <property type="molecule type" value="Genomic_DNA"/>
</dbReference>
<protein>
    <submittedName>
        <fullName evidence="1">Uncharacterized protein</fullName>
    </submittedName>
</protein>
<keyword evidence="2" id="KW-1185">Reference proteome</keyword>
<dbReference type="Proteomes" id="UP000199666">
    <property type="component" value="Unassembled WGS sequence"/>
</dbReference>
<accession>A0A1I2ZI37</accession>
<evidence type="ECO:0000313" key="1">
    <source>
        <dbReference type="EMBL" id="SFH37400.1"/>
    </source>
</evidence>
<gene>
    <name evidence="1" type="ORF">SAMN04489864_11041</name>
</gene>
<reference evidence="1 2" key="1">
    <citation type="submission" date="2016-10" db="EMBL/GenBank/DDBJ databases">
        <authorList>
            <person name="de Groot N.N."/>
        </authorList>
    </citation>
    <scope>NUCLEOTIDE SEQUENCE [LARGE SCALE GENOMIC DNA]</scope>
    <source>
        <strain evidence="1 2">DSM 18684</strain>
    </source>
</reference>
<evidence type="ECO:0000313" key="2">
    <source>
        <dbReference type="Proteomes" id="UP000199666"/>
    </source>
</evidence>
<dbReference type="RefSeq" id="WP_090996400.1">
    <property type="nucleotide sequence ID" value="NZ_FOPP01000010.1"/>
</dbReference>
<name>A0A1I2ZI37_9SPHI</name>
<organism evidence="1 2">
    <name type="scientific">Pedobacter insulae</name>
    <dbReference type="NCBI Taxonomy" id="414048"/>
    <lineage>
        <taxon>Bacteria</taxon>
        <taxon>Pseudomonadati</taxon>
        <taxon>Bacteroidota</taxon>
        <taxon>Sphingobacteriia</taxon>
        <taxon>Sphingobacteriales</taxon>
        <taxon>Sphingobacteriaceae</taxon>
        <taxon>Pedobacter</taxon>
    </lineage>
</organism>
<sequence>MTYATTYHIGHDTPAQRAKATQVAPTVKRVRRMDAKNKRCGGSPKGQTTVRTDCHVADGFLRTAFLPKLAETETVQACRKNKKTEHDFYQSLSRLAGYYGIETMRSKDYGYPYNIALALWYTKAQLKDKVRDWEEIRLIKDSSKTYFMSEERYDTSSTLFYIPVVPLYRMLRNPKRKHTARLLLSVCSYLYHIADVPYYRQEDSYLYWQYDMIKEWITSDDETEESAMYLSELEQAEWIGEHMEQKLFNRANLLFFKERLNGFTCRDTLDLDAMNMAMEAFALYEQYPERTIFANARPNGQVDEDETDGMVTMDRYVSFCADGKGWLNENLLQCINTELQEYTLMEEPALIRCFDGSEITDNTLCFENRLFALMEELIYILNNF</sequence>
<dbReference type="AlphaFoldDB" id="A0A1I2ZI37"/>
<proteinExistence type="predicted"/>
<dbReference type="OrthoDB" id="917674at2"/>
<dbReference type="STRING" id="414048.SAMN04489864_11041"/>